<evidence type="ECO:0000313" key="1">
    <source>
        <dbReference type="EMBL" id="EKF37367.1"/>
    </source>
</evidence>
<comment type="caution">
    <text evidence="1">The sequence shown here is derived from an EMBL/GenBank/DDBJ whole genome shotgun (WGS) entry which is preliminary data.</text>
</comment>
<keyword evidence="2" id="KW-1185">Reference proteome</keyword>
<reference evidence="1 2" key="1">
    <citation type="journal article" date="2012" name="BMC Genomics">
        <title>Comparative genomic analysis of human infective Trypanosoma cruzi lineages with the bat-restricted subspecies T. cruzi marinkellei.</title>
        <authorList>
            <person name="Franzen O."/>
            <person name="Talavera-Lopez C."/>
            <person name="Ochaya S."/>
            <person name="Butler C.E."/>
            <person name="Messenger L.A."/>
            <person name="Lewis M.D."/>
            <person name="Llewellyn M.S."/>
            <person name="Marinkelle C.J."/>
            <person name="Tyler K.M."/>
            <person name="Miles M.A."/>
            <person name="Andersson B."/>
        </authorList>
    </citation>
    <scope>NUCLEOTIDE SEQUENCE [LARGE SCALE GENOMIC DNA]</scope>
    <source>
        <strain evidence="1 2">B7</strain>
    </source>
</reference>
<dbReference type="EMBL" id="AHKC01008835">
    <property type="protein sequence ID" value="EKF37367.1"/>
    <property type="molecule type" value="Genomic_DNA"/>
</dbReference>
<evidence type="ECO:0000313" key="2">
    <source>
        <dbReference type="Proteomes" id="UP000007350"/>
    </source>
</evidence>
<dbReference type="AlphaFoldDB" id="K2P8H9"/>
<organism evidence="1 2">
    <name type="scientific">Trypanosoma cruzi marinkellei</name>
    <dbReference type="NCBI Taxonomy" id="85056"/>
    <lineage>
        <taxon>Eukaryota</taxon>
        <taxon>Discoba</taxon>
        <taxon>Euglenozoa</taxon>
        <taxon>Kinetoplastea</taxon>
        <taxon>Metakinetoplastina</taxon>
        <taxon>Trypanosomatida</taxon>
        <taxon>Trypanosomatidae</taxon>
        <taxon>Trypanosoma</taxon>
        <taxon>Schizotrypanum</taxon>
    </lineage>
</organism>
<proteinExistence type="predicted"/>
<protein>
    <submittedName>
        <fullName evidence="1">Uncharacterized protein</fullName>
    </submittedName>
</protein>
<gene>
    <name evidence="1" type="ORF">MOQ_002225</name>
</gene>
<dbReference type="Proteomes" id="UP000007350">
    <property type="component" value="Unassembled WGS sequence"/>
</dbReference>
<sequence length="255" mass="27640">MSTHRVWYISAMTLTPQHAVVVARRVTSSSRNSSGDVCVHMGMISLLSVLPPGCTTLGAETAWIISHRLYRSLVFSISMSSSKMNSSFFPEALVVLKSMQLGLATLQTITAGSSSSVASRLSGFGSGGQTVQFVSPLKRQRAPGFPLTHDASIFTRTKLSTSSTAAHKCEQKQHNSARNNTVHGTRRIIIRGSSSVADATELIHKRNGKKKKKGKREEKSGVQQYPLARAKMCACIHACIKMYSGLPSIYAVKLN</sequence>
<name>K2P8H9_TRYCR</name>
<accession>K2P8H9</accession>